<evidence type="ECO:0000313" key="2">
    <source>
        <dbReference type="EMBL" id="KJS63095.1"/>
    </source>
</evidence>
<dbReference type="RefSeq" id="WP_045692812.1">
    <property type="nucleotide sequence ID" value="NZ_JZKH01000006.1"/>
</dbReference>
<feature type="region of interest" description="Disordered" evidence="1">
    <location>
        <begin position="1"/>
        <end position="39"/>
    </location>
</feature>
<name>A0A0F2TLD7_STRR3</name>
<gene>
    <name evidence="2" type="ORF">VM95_05120</name>
</gene>
<accession>A0A0F2TLD7</accession>
<dbReference type="Proteomes" id="UP000033699">
    <property type="component" value="Unassembled WGS sequence"/>
</dbReference>
<sequence>MPAPRRRRPVEETILHGEQPFPGLPERPPDSPGTADPGAPIYAELARRWQAEGRTVPGLPDPVWEDLAAPRGAWTRPRA</sequence>
<dbReference type="EMBL" id="JZKH01000006">
    <property type="protein sequence ID" value="KJS63095.1"/>
    <property type="molecule type" value="Genomic_DNA"/>
</dbReference>
<reference evidence="2 3" key="1">
    <citation type="submission" date="2015-02" db="EMBL/GenBank/DDBJ databases">
        <authorList>
            <person name="Ju K.-S."/>
            <person name="Doroghazi J.R."/>
            <person name="Metcalf W."/>
        </authorList>
    </citation>
    <scope>NUCLEOTIDE SEQUENCE [LARGE SCALE GENOMIC DNA]</scope>
    <source>
        <strain evidence="2 3">ATCC 31215</strain>
    </source>
</reference>
<dbReference type="AlphaFoldDB" id="A0A0F2TLD7"/>
<evidence type="ECO:0000256" key="1">
    <source>
        <dbReference type="SAM" id="MobiDB-lite"/>
    </source>
</evidence>
<dbReference type="PATRIC" id="fig|359131.3.peg.5597"/>
<keyword evidence="3" id="KW-1185">Reference proteome</keyword>
<organism evidence="2 3">
    <name type="scientific">Streptomyces rubellomurinus (strain ATCC 31215)</name>
    <dbReference type="NCBI Taxonomy" id="359131"/>
    <lineage>
        <taxon>Bacteria</taxon>
        <taxon>Bacillati</taxon>
        <taxon>Actinomycetota</taxon>
        <taxon>Actinomycetes</taxon>
        <taxon>Kitasatosporales</taxon>
        <taxon>Streptomycetaceae</taxon>
        <taxon>Streptomyces</taxon>
    </lineage>
</organism>
<evidence type="ECO:0000313" key="3">
    <source>
        <dbReference type="Proteomes" id="UP000033699"/>
    </source>
</evidence>
<dbReference type="OrthoDB" id="4238817at2"/>
<comment type="caution">
    <text evidence="2">The sequence shown here is derived from an EMBL/GenBank/DDBJ whole genome shotgun (WGS) entry which is preliminary data.</text>
</comment>
<proteinExistence type="predicted"/>
<protein>
    <submittedName>
        <fullName evidence="2">Uncharacterized protein</fullName>
    </submittedName>
</protein>